<reference evidence="1" key="1">
    <citation type="submission" date="2023-04" db="EMBL/GenBank/DDBJ databases">
        <title>Draft Genome sequencing of Naganishia species isolated from polar environments using Oxford Nanopore Technology.</title>
        <authorList>
            <person name="Leo P."/>
            <person name="Venkateswaran K."/>
        </authorList>
    </citation>
    <scope>NUCLEOTIDE SEQUENCE</scope>
    <source>
        <strain evidence="1">MNA-CCFEE 5425</strain>
    </source>
</reference>
<name>A0ACC2WR11_9TREE</name>
<evidence type="ECO:0000313" key="1">
    <source>
        <dbReference type="EMBL" id="KAJ9114218.1"/>
    </source>
</evidence>
<organism evidence="1 2">
    <name type="scientific">Naganishia vaughanmartiniae</name>
    <dbReference type="NCBI Taxonomy" id="1424756"/>
    <lineage>
        <taxon>Eukaryota</taxon>
        <taxon>Fungi</taxon>
        <taxon>Dikarya</taxon>
        <taxon>Basidiomycota</taxon>
        <taxon>Agaricomycotina</taxon>
        <taxon>Tremellomycetes</taxon>
        <taxon>Filobasidiales</taxon>
        <taxon>Filobasidiaceae</taxon>
        <taxon>Naganishia</taxon>
    </lineage>
</organism>
<protein>
    <submittedName>
        <fullName evidence="1">Uncharacterized protein</fullName>
    </submittedName>
</protein>
<evidence type="ECO:0000313" key="2">
    <source>
        <dbReference type="Proteomes" id="UP001243375"/>
    </source>
</evidence>
<keyword evidence="2" id="KW-1185">Reference proteome</keyword>
<accession>A0ACC2WR11</accession>
<dbReference type="EMBL" id="JASBWU010000019">
    <property type="protein sequence ID" value="KAJ9114218.1"/>
    <property type="molecule type" value="Genomic_DNA"/>
</dbReference>
<gene>
    <name evidence="1" type="ORF">QFC22_005670</name>
</gene>
<comment type="caution">
    <text evidence="1">The sequence shown here is derived from an EMBL/GenBank/DDBJ whole genome shotgun (WGS) entry which is preliminary data.</text>
</comment>
<dbReference type="Proteomes" id="UP001243375">
    <property type="component" value="Unassembled WGS sequence"/>
</dbReference>
<sequence>MSALLMFKIIVPFILLSATFVSICKVQRLPPFALIMLTLVLSEPICLYFFWRITTTGSWLEIGSSISHFAIASLLVAWNVFLYMIGEWVMSGSTFGPVVV</sequence>
<proteinExistence type="predicted"/>